<feature type="domain" description="3'-5' exonuclease" evidence="3">
    <location>
        <begin position="38"/>
        <end position="217"/>
    </location>
</feature>
<dbReference type="CDD" id="cd06141">
    <property type="entry name" value="WRN_exo"/>
    <property type="match status" value="1"/>
</dbReference>
<dbReference type="PANTHER" id="PTHR13620:SF105">
    <property type="entry name" value="OS01G0737700 PROTEIN"/>
    <property type="match status" value="1"/>
</dbReference>
<dbReference type="SUPFAM" id="SSF53098">
    <property type="entry name" value="Ribonuclease H-like"/>
    <property type="match status" value="1"/>
</dbReference>
<dbReference type="InterPro" id="IPR012337">
    <property type="entry name" value="RNaseH-like_sf"/>
</dbReference>
<keyword evidence="1" id="KW-0540">Nuclease</keyword>
<proteinExistence type="predicted"/>
<dbReference type="Pfam" id="PF01612">
    <property type="entry name" value="DNA_pol_A_exo1"/>
    <property type="match status" value="1"/>
</dbReference>
<dbReference type="PANTHER" id="PTHR13620">
    <property type="entry name" value="3-5 EXONUCLEASE"/>
    <property type="match status" value="1"/>
</dbReference>
<organism evidence="4">
    <name type="scientific">Salix viminalis</name>
    <name type="common">Common osier</name>
    <name type="synonym">Basket willow</name>
    <dbReference type="NCBI Taxonomy" id="40686"/>
    <lineage>
        <taxon>Eukaryota</taxon>
        <taxon>Viridiplantae</taxon>
        <taxon>Streptophyta</taxon>
        <taxon>Embryophyta</taxon>
        <taxon>Tracheophyta</taxon>
        <taxon>Spermatophyta</taxon>
        <taxon>Magnoliopsida</taxon>
        <taxon>eudicotyledons</taxon>
        <taxon>Gunneridae</taxon>
        <taxon>Pentapetalae</taxon>
        <taxon>rosids</taxon>
        <taxon>fabids</taxon>
        <taxon>Malpighiales</taxon>
        <taxon>Salicaceae</taxon>
        <taxon>Saliceae</taxon>
        <taxon>Salix</taxon>
    </lineage>
</organism>
<dbReference type="InterPro" id="IPR051132">
    <property type="entry name" value="3-5_Exonuclease_domain"/>
</dbReference>
<protein>
    <recommendedName>
        <fullName evidence="3">3'-5' exonuclease domain-containing protein</fullName>
    </recommendedName>
</protein>
<dbReference type="GO" id="GO:0006139">
    <property type="term" value="P:nucleobase-containing compound metabolic process"/>
    <property type="evidence" value="ECO:0007669"/>
    <property type="project" value="InterPro"/>
</dbReference>
<dbReference type="GO" id="GO:0005634">
    <property type="term" value="C:nucleus"/>
    <property type="evidence" value="ECO:0007669"/>
    <property type="project" value="TreeGrafter"/>
</dbReference>
<dbReference type="FunFam" id="3.30.420.10:FF:000054">
    <property type="entry name" value="Werner Syndrome-like exonuclease"/>
    <property type="match status" value="1"/>
</dbReference>
<evidence type="ECO:0000256" key="1">
    <source>
        <dbReference type="ARBA" id="ARBA00022722"/>
    </source>
</evidence>
<name>A0A6N2KY13_SALVM</name>
<sequence>MEISIEDHKLPYETHSLYDVKFFGDKIRTLVTHTPSFVNTWIAETQQKLLRNNHPAHHPLIVGLDIEWRPNFGRRFDNPVATLQLTAGNDCLIFQLLHCPTGIPQSLCAFLSNTTYTFVGVGIENDAKKLMDDHGLRVGNAVDLRGLAAEKLGDLKWKNSGIKGLAREVLGKGVEKPKRITLSRWDNVWLTAAQVQYACLDAFLSWKIGDNTEKIIVSYRVVFIHVKLKLRPEIHRGVEAGLLGNQPNVIESEE</sequence>
<reference evidence="4" key="1">
    <citation type="submission" date="2019-03" db="EMBL/GenBank/DDBJ databases">
        <authorList>
            <person name="Mank J."/>
            <person name="Almeida P."/>
        </authorList>
    </citation>
    <scope>NUCLEOTIDE SEQUENCE</scope>
    <source>
        <strain evidence="4">78183</strain>
    </source>
</reference>
<dbReference type="InterPro" id="IPR002562">
    <property type="entry name" value="3'-5'_exonuclease_dom"/>
</dbReference>
<dbReference type="GO" id="GO:0008408">
    <property type="term" value="F:3'-5' exonuclease activity"/>
    <property type="evidence" value="ECO:0007669"/>
    <property type="project" value="InterPro"/>
</dbReference>
<evidence type="ECO:0000256" key="2">
    <source>
        <dbReference type="ARBA" id="ARBA00022801"/>
    </source>
</evidence>
<accession>A0A6N2KY13</accession>
<dbReference type="GO" id="GO:0003676">
    <property type="term" value="F:nucleic acid binding"/>
    <property type="evidence" value="ECO:0007669"/>
    <property type="project" value="InterPro"/>
</dbReference>
<keyword evidence="2" id="KW-0378">Hydrolase</keyword>
<evidence type="ECO:0000313" key="4">
    <source>
        <dbReference type="EMBL" id="VFU31730.1"/>
    </source>
</evidence>
<dbReference type="AlphaFoldDB" id="A0A6N2KY13"/>
<dbReference type="Gene3D" id="3.30.420.10">
    <property type="entry name" value="Ribonuclease H-like superfamily/Ribonuclease H"/>
    <property type="match status" value="1"/>
</dbReference>
<dbReference type="InterPro" id="IPR036397">
    <property type="entry name" value="RNaseH_sf"/>
</dbReference>
<evidence type="ECO:0000259" key="3">
    <source>
        <dbReference type="SMART" id="SM00474"/>
    </source>
</evidence>
<dbReference type="SMART" id="SM00474">
    <property type="entry name" value="35EXOc"/>
    <property type="match status" value="1"/>
</dbReference>
<gene>
    <name evidence="4" type="ORF">SVIM_LOCUS136013</name>
</gene>
<dbReference type="GO" id="GO:0005737">
    <property type="term" value="C:cytoplasm"/>
    <property type="evidence" value="ECO:0007669"/>
    <property type="project" value="TreeGrafter"/>
</dbReference>
<dbReference type="EMBL" id="CAADRP010000768">
    <property type="protein sequence ID" value="VFU31730.1"/>
    <property type="molecule type" value="Genomic_DNA"/>
</dbReference>